<keyword evidence="4" id="KW-1185">Reference proteome</keyword>
<dbReference type="Pfam" id="PF03640">
    <property type="entry name" value="Lipoprotein_15"/>
    <property type="match status" value="1"/>
</dbReference>
<feature type="region of interest" description="Disordered" evidence="1">
    <location>
        <begin position="28"/>
        <end position="73"/>
    </location>
</feature>
<keyword evidence="2" id="KW-0732">Signal</keyword>
<evidence type="ECO:0008006" key="5">
    <source>
        <dbReference type="Google" id="ProtNLM"/>
    </source>
</evidence>
<evidence type="ECO:0000313" key="4">
    <source>
        <dbReference type="Proteomes" id="UP000586918"/>
    </source>
</evidence>
<feature type="compositionally biased region" description="Gly residues" evidence="1">
    <location>
        <begin position="51"/>
        <end position="72"/>
    </location>
</feature>
<evidence type="ECO:0000313" key="3">
    <source>
        <dbReference type="EMBL" id="NMH92555.1"/>
    </source>
</evidence>
<dbReference type="PROSITE" id="PS51257">
    <property type="entry name" value="PROKAR_LIPOPROTEIN"/>
    <property type="match status" value="1"/>
</dbReference>
<evidence type="ECO:0000256" key="1">
    <source>
        <dbReference type="SAM" id="MobiDB-lite"/>
    </source>
</evidence>
<dbReference type="PANTHER" id="PTHR39335:SF1">
    <property type="entry name" value="BLL4220 PROTEIN"/>
    <property type="match status" value="1"/>
</dbReference>
<reference evidence="3 4" key="1">
    <citation type="submission" date="2020-04" db="EMBL/GenBank/DDBJ databases">
        <authorList>
            <person name="Klaysubun C."/>
            <person name="Duangmal K."/>
            <person name="Lipun K."/>
        </authorList>
    </citation>
    <scope>NUCLEOTIDE SEQUENCE [LARGE SCALE GENOMIC DNA]</scope>
    <source>
        <strain evidence="3 4">DSM 45300</strain>
    </source>
</reference>
<feature type="signal peptide" evidence="2">
    <location>
        <begin position="1"/>
        <end position="26"/>
    </location>
</feature>
<protein>
    <recommendedName>
        <fullName evidence="5">Lipoprotein with Yx(FWY)xxD motif</fullName>
    </recommendedName>
</protein>
<organism evidence="3 4">
    <name type="scientific">Pseudonocardia bannensis</name>
    <dbReference type="NCBI Taxonomy" id="630973"/>
    <lineage>
        <taxon>Bacteria</taxon>
        <taxon>Bacillati</taxon>
        <taxon>Actinomycetota</taxon>
        <taxon>Actinomycetes</taxon>
        <taxon>Pseudonocardiales</taxon>
        <taxon>Pseudonocardiaceae</taxon>
        <taxon>Pseudonocardia</taxon>
    </lineage>
</organism>
<evidence type="ECO:0000256" key="2">
    <source>
        <dbReference type="SAM" id="SignalP"/>
    </source>
</evidence>
<dbReference type="GO" id="GO:0043448">
    <property type="term" value="P:alkane catabolic process"/>
    <property type="evidence" value="ECO:0007669"/>
    <property type="project" value="TreeGrafter"/>
</dbReference>
<dbReference type="Proteomes" id="UP000586918">
    <property type="component" value="Unassembled WGS sequence"/>
</dbReference>
<comment type="caution">
    <text evidence="3">The sequence shown here is derived from an EMBL/GenBank/DDBJ whole genome shotgun (WGS) entry which is preliminary data.</text>
</comment>
<feature type="chain" id="PRO_5032321567" description="Lipoprotein with Yx(FWY)xxD motif" evidence="2">
    <location>
        <begin position="27"/>
        <end position="193"/>
    </location>
</feature>
<name>A0A848DJ08_9PSEU</name>
<dbReference type="InterPro" id="IPR005297">
    <property type="entry name" value="Lipoprotein_repeat"/>
</dbReference>
<sequence>MKRWARAWLAVATAGSLLALAGCADAAPPVPEPSSASVQTPGDGGGHEAHGGGGHGAHGGHGESGGSGGGPGLELWAVQSGPLGVVVTDGAGRLLYRSAKDSDNPPTSNCEDECTRTWHPVVVAPDQPPSLLGVDRSKVGQTRRSDGTMQLTLGGWPIYQRGDDTGELQDAGAHGAEGTWFAVTPDGTNAAAP</sequence>
<dbReference type="RefSeq" id="WP_169413266.1">
    <property type="nucleotide sequence ID" value="NZ_JAAXKZ010000042.1"/>
</dbReference>
<accession>A0A848DJ08</accession>
<dbReference type="AlphaFoldDB" id="A0A848DJ08"/>
<proteinExistence type="predicted"/>
<dbReference type="PANTHER" id="PTHR39335">
    <property type="entry name" value="BLL4220 PROTEIN"/>
    <property type="match status" value="1"/>
</dbReference>
<gene>
    <name evidence="3" type="ORF">HF519_13445</name>
</gene>
<dbReference type="EMBL" id="JAAXKZ010000042">
    <property type="protein sequence ID" value="NMH92555.1"/>
    <property type="molecule type" value="Genomic_DNA"/>
</dbReference>